<gene>
    <name evidence="1" type="ORF">L6452_10528</name>
</gene>
<name>A0ACB9DNC9_ARCLA</name>
<evidence type="ECO:0000313" key="2">
    <source>
        <dbReference type="Proteomes" id="UP001055879"/>
    </source>
</evidence>
<protein>
    <submittedName>
        <fullName evidence="1">Uncharacterized protein</fullName>
    </submittedName>
</protein>
<organism evidence="1 2">
    <name type="scientific">Arctium lappa</name>
    <name type="common">Greater burdock</name>
    <name type="synonym">Lappa major</name>
    <dbReference type="NCBI Taxonomy" id="4217"/>
    <lineage>
        <taxon>Eukaryota</taxon>
        <taxon>Viridiplantae</taxon>
        <taxon>Streptophyta</taxon>
        <taxon>Embryophyta</taxon>
        <taxon>Tracheophyta</taxon>
        <taxon>Spermatophyta</taxon>
        <taxon>Magnoliopsida</taxon>
        <taxon>eudicotyledons</taxon>
        <taxon>Gunneridae</taxon>
        <taxon>Pentapetalae</taxon>
        <taxon>asterids</taxon>
        <taxon>campanulids</taxon>
        <taxon>Asterales</taxon>
        <taxon>Asteraceae</taxon>
        <taxon>Carduoideae</taxon>
        <taxon>Cardueae</taxon>
        <taxon>Arctiinae</taxon>
        <taxon>Arctium</taxon>
    </lineage>
</organism>
<evidence type="ECO:0000313" key="1">
    <source>
        <dbReference type="EMBL" id="KAI3747843.1"/>
    </source>
</evidence>
<keyword evidence="2" id="KW-1185">Reference proteome</keyword>
<proteinExistence type="predicted"/>
<dbReference type="Proteomes" id="UP001055879">
    <property type="component" value="Linkage Group LG03"/>
</dbReference>
<dbReference type="EMBL" id="CM042049">
    <property type="protein sequence ID" value="KAI3747843.1"/>
    <property type="molecule type" value="Genomic_DNA"/>
</dbReference>
<reference evidence="2" key="1">
    <citation type="journal article" date="2022" name="Mol. Ecol. Resour.">
        <title>The genomes of chicory, endive, great burdock and yacon provide insights into Asteraceae palaeo-polyploidization history and plant inulin production.</title>
        <authorList>
            <person name="Fan W."/>
            <person name="Wang S."/>
            <person name="Wang H."/>
            <person name="Wang A."/>
            <person name="Jiang F."/>
            <person name="Liu H."/>
            <person name="Zhao H."/>
            <person name="Xu D."/>
            <person name="Zhang Y."/>
        </authorList>
    </citation>
    <scope>NUCLEOTIDE SEQUENCE [LARGE SCALE GENOMIC DNA]</scope>
    <source>
        <strain evidence="2">cv. Niubang</strain>
    </source>
</reference>
<reference evidence="1 2" key="2">
    <citation type="journal article" date="2022" name="Mol. Ecol. Resour.">
        <title>The genomes of chicory, endive, great burdock and yacon provide insights into Asteraceae paleo-polyploidization history and plant inulin production.</title>
        <authorList>
            <person name="Fan W."/>
            <person name="Wang S."/>
            <person name="Wang H."/>
            <person name="Wang A."/>
            <person name="Jiang F."/>
            <person name="Liu H."/>
            <person name="Zhao H."/>
            <person name="Xu D."/>
            <person name="Zhang Y."/>
        </authorList>
    </citation>
    <scope>NUCLEOTIDE SEQUENCE [LARGE SCALE GENOMIC DNA]</scope>
    <source>
        <strain evidence="2">cv. Niubang</strain>
    </source>
</reference>
<comment type="caution">
    <text evidence="1">The sequence shown here is derived from an EMBL/GenBank/DDBJ whole genome shotgun (WGS) entry which is preliminary data.</text>
</comment>
<accession>A0ACB9DNC9</accession>
<sequence>MQTYSDGTNGGLKVSISEKRWVTWEGHGEGKVGSSRSNGISEMKMDHRRGNERVASMVKELHVLNRVGEEVGRSRGLGMELQGIEQLPQKQSSEGEVSISLLSLIFLFLYRVLVDNSVSIF</sequence>